<proteinExistence type="predicted"/>
<gene>
    <name evidence="2" type="ORF">QJS04_geneDACA002047</name>
</gene>
<comment type="caution">
    <text evidence="2">The sequence shown here is derived from an EMBL/GenBank/DDBJ whole genome shotgun (WGS) entry which is preliminary data.</text>
</comment>
<feature type="region of interest" description="Disordered" evidence="1">
    <location>
        <begin position="161"/>
        <end position="185"/>
    </location>
</feature>
<reference evidence="2" key="2">
    <citation type="submission" date="2023-06" db="EMBL/GenBank/DDBJ databases">
        <authorList>
            <person name="Ma L."/>
            <person name="Liu K.-W."/>
            <person name="Li Z."/>
            <person name="Hsiao Y.-Y."/>
            <person name="Qi Y."/>
            <person name="Fu T."/>
            <person name="Tang G."/>
            <person name="Zhang D."/>
            <person name="Sun W.-H."/>
            <person name="Liu D.-K."/>
            <person name="Li Y."/>
            <person name="Chen G.-Z."/>
            <person name="Liu X.-D."/>
            <person name="Liao X.-Y."/>
            <person name="Jiang Y.-T."/>
            <person name="Yu X."/>
            <person name="Hao Y."/>
            <person name="Huang J."/>
            <person name="Zhao X.-W."/>
            <person name="Ke S."/>
            <person name="Chen Y.-Y."/>
            <person name="Wu W.-L."/>
            <person name="Hsu J.-L."/>
            <person name="Lin Y.-F."/>
            <person name="Huang M.-D."/>
            <person name="Li C.-Y."/>
            <person name="Huang L."/>
            <person name="Wang Z.-W."/>
            <person name="Zhao X."/>
            <person name="Zhong W.-Y."/>
            <person name="Peng D.-H."/>
            <person name="Ahmad S."/>
            <person name="Lan S."/>
            <person name="Zhang J.-S."/>
            <person name="Tsai W.-C."/>
            <person name="Van De Peer Y."/>
            <person name="Liu Z.-J."/>
        </authorList>
    </citation>
    <scope>NUCLEOTIDE SEQUENCE</scope>
    <source>
        <strain evidence="2">SCP</strain>
        <tissue evidence="2">Leaves</tissue>
    </source>
</reference>
<dbReference type="PANTHER" id="PTHR31798:SF10">
    <property type="entry name" value="OS02G0822000 PROTEIN"/>
    <property type="match status" value="1"/>
</dbReference>
<feature type="compositionally biased region" description="Polar residues" evidence="1">
    <location>
        <begin position="161"/>
        <end position="171"/>
    </location>
</feature>
<keyword evidence="3" id="KW-1185">Reference proteome</keyword>
<evidence type="ECO:0000313" key="2">
    <source>
        <dbReference type="EMBL" id="KAK1261178.1"/>
    </source>
</evidence>
<protein>
    <submittedName>
        <fullName evidence="2">Uncharacterized protein</fullName>
    </submittedName>
</protein>
<dbReference type="EMBL" id="JAUJYN010000011">
    <property type="protein sequence ID" value="KAK1261178.1"/>
    <property type="molecule type" value="Genomic_DNA"/>
</dbReference>
<dbReference type="AlphaFoldDB" id="A0AAV9AA59"/>
<dbReference type="PANTHER" id="PTHR31798">
    <property type="entry name" value="HYDROXYPROLINE-RICH GLYCOPROTEIN-LIKE"/>
    <property type="match status" value="1"/>
</dbReference>
<feature type="compositionally biased region" description="Polar residues" evidence="1">
    <location>
        <begin position="115"/>
        <end position="132"/>
    </location>
</feature>
<dbReference type="Proteomes" id="UP001179952">
    <property type="component" value="Unassembled WGS sequence"/>
</dbReference>
<evidence type="ECO:0000313" key="3">
    <source>
        <dbReference type="Proteomes" id="UP001179952"/>
    </source>
</evidence>
<sequence>MHLTTPSSPEVPFAQLLSSSFEFSQKLGDKKFSSSHYEFQSYQLYPGSPVGNLISPSSVISGSGTSSPFPDLEFPSFCPNEPPKLLKLDSLALRKLVPPQESYPTASGGAVTMPASENSSPLESSKKATVSQGDKPVLNPRLSFELHAEEADRKNLVISAETASATQSNVVETEVAEKDQSSEEATCIHAAQESLPEEDPTDVQEQSQTRCGQGSVKEFIFDNADGTSAEPTISSDWWLIRSLSGRRKNHNP</sequence>
<reference evidence="2" key="1">
    <citation type="journal article" date="2023" name="Nat. Commun.">
        <title>Diploid and tetraploid genomes of Acorus and the evolution of monocots.</title>
        <authorList>
            <person name="Ma L."/>
            <person name="Liu K.W."/>
            <person name="Li Z."/>
            <person name="Hsiao Y.Y."/>
            <person name="Qi Y."/>
            <person name="Fu T."/>
            <person name="Tang G.D."/>
            <person name="Zhang D."/>
            <person name="Sun W.H."/>
            <person name="Liu D.K."/>
            <person name="Li Y."/>
            <person name="Chen G.Z."/>
            <person name="Liu X.D."/>
            <person name="Liao X.Y."/>
            <person name="Jiang Y.T."/>
            <person name="Yu X."/>
            <person name="Hao Y."/>
            <person name="Huang J."/>
            <person name="Zhao X.W."/>
            <person name="Ke S."/>
            <person name="Chen Y.Y."/>
            <person name="Wu W.L."/>
            <person name="Hsu J.L."/>
            <person name="Lin Y.F."/>
            <person name="Huang M.D."/>
            <person name="Li C.Y."/>
            <person name="Huang L."/>
            <person name="Wang Z.W."/>
            <person name="Zhao X."/>
            <person name="Zhong W.Y."/>
            <person name="Peng D.H."/>
            <person name="Ahmad S."/>
            <person name="Lan S."/>
            <person name="Zhang J.S."/>
            <person name="Tsai W.C."/>
            <person name="Van de Peer Y."/>
            <person name="Liu Z.J."/>
        </authorList>
    </citation>
    <scope>NUCLEOTIDE SEQUENCE</scope>
    <source>
        <strain evidence="2">SCP</strain>
    </source>
</reference>
<dbReference type="InterPro" id="IPR040420">
    <property type="entry name" value="At1g76660-like"/>
</dbReference>
<accession>A0AAV9AA59</accession>
<evidence type="ECO:0000256" key="1">
    <source>
        <dbReference type="SAM" id="MobiDB-lite"/>
    </source>
</evidence>
<feature type="region of interest" description="Disordered" evidence="1">
    <location>
        <begin position="100"/>
        <end position="138"/>
    </location>
</feature>
<organism evidence="2 3">
    <name type="scientific">Acorus gramineus</name>
    <name type="common">Dwarf sweet flag</name>
    <dbReference type="NCBI Taxonomy" id="55184"/>
    <lineage>
        <taxon>Eukaryota</taxon>
        <taxon>Viridiplantae</taxon>
        <taxon>Streptophyta</taxon>
        <taxon>Embryophyta</taxon>
        <taxon>Tracheophyta</taxon>
        <taxon>Spermatophyta</taxon>
        <taxon>Magnoliopsida</taxon>
        <taxon>Liliopsida</taxon>
        <taxon>Acoraceae</taxon>
        <taxon>Acorus</taxon>
    </lineage>
</organism>
<name>A0AAV9AA59_ACOGR</name>